<feature type="region of interest" description="Disordered" evidence="1">
    <location>
        <begin position="1"/>
        <end position="49"/>
    </location>
</feature>
<keyword evidence="3" id="KW-1185">Reference proteome</keyword>
<reference evidence="2 3" key="1">
    <citation type="journal article" date="2016" name="Mol. Biol. Evol.">
        <title>Comparative Genomics of Early-Diverging Mushroom-Forming Fungi Provides Insights into the Origins of Lignocellulose Decay Capabilities.</title>
        <authorList>
            <person name="Nagy L.G."/>
            <person name="Riley R."/>
            <person name="Tritt A."/>
            <person name="Adam C."/>
            <person name="Daum C."/>
            <person name="Floudas D."/>
            <person name="Sun H."/>
            <person name="Yadav J.S."/>
            <person name="Pangilinan J."/>
            <person name="Larsson K.H."/>
            <person name="Matsuura K."/>
            <person name="Barry K."/>
            <person name="Labutti K."/>
            <person name="Kuo R."/>
            <person name="Ohm R.A."/>
            <person name="Bhattacharya S.S."/>
            <person name="Shirouzu T."/>
            <person name="Yoshinaga Y."/>
            <person name="Martin F.M."/>
            <person name="Grigoriev I.V."/>
            <person name="Hibbett D.S."/>
        </authorList>
    </citation>
    <scope>NUCLEOTIDE SEQUENCE [LARGE SCALE GENOMIC DNA]</scope>
    <source>
        <strain evidence="2 3">HHB12029</strain>
    </source>
</reference>
<dbReference type="AlphaFoldDB" id="A0A165DLG5"/>
<accession>A0A165DLG5</accession>
<proteinExistence type="predicted"/>
<dbReference type="Proteomes" id="UP000077266">
    <property type="component" value="Unassembled WGS sequence"/>
</dbReference>
<dbReference type="EMBL" id="KV426209">
    <property type="protein sequence ID" value="KZV84835.1"/>
    <property type="molecule type" value="Genomic_DNA"/>
</dbReference>
<gene>
    <name evidence="2" type="ORF">EXIGLDRAFT_841895</name>
</gene>
<sequence length="206" mass="21586">MSELYDYHDSSSQAASPENTDRPPIGYSPATSASEDTDDPGPDVHGSGITQALQGDIVPTTRALVPQQDTASMAVGVQPFCASPAHSGGTLPAGNVDTHGLYTSVYTPFVHAQVMAAANIDHADSVVAFEGGQYTSFYVFAGHGHLASDLGFVFNHDVADSNDSGASVWPSDMGEVFGDVQYTAEDTFGADYEDSVTFESDLGFAF</sequence>
<protein>
    <submittedName>
        <fullName evidence="2">Uncharacterized protein</fullName>
    </submittedName>
</protein>
<organism evidence="2 3">
    <name type="scientific">Exidia glandulosa HHB12029</name>
    <dbReference type="NCBI Taxonomy" id="1314781"/>
    <lineage>
        <taxon>Eukaryota</taxon>
        <taxon>Fungi</taxon>
        <taxon>Dikarya</taxon>
        <taxon>Basidiomycota</taxon>
        <taxon>Agaricomycotina</taxon>
        <taxon>Agaricomycetes</taxon>
        <taxon>Auriculariales</taxon>
        <taxon>Exidiaceae</taxon>
        <taxon>Exidia</taxon>
    </lineage>
</organism>
<evidence type="ECO:0000313" key="3">
    <source>
        <dbReference type="Proteomes" id="UP000077266"/>
    </source>
</evidence>
<dbReference type="InParanoid" id="A0A165DLG5"/>
<evidence type="ECO:0000313" key="2">
    <source>
        <dbReference type="EMBL" id="KZV84835.1"/>
    </source>
</evidence>
<name>A0A165DLG5_EXIGL</name>
<evidence type="ECO:0000256" key="1">
    <source>
        <dbReference type="SAM" id="MobiDB-lite"/>
    </source>
</evidence>